<feature type="transmembrane region" description="Helical" evidence="1">
    <location>
        <begin position="12"/>
        <end position="36"/>
    </location>
</feature>
<evidence type="ECO:0000256" key="1">
    <source>
        <dbReference type="SAM" id="Phobius"/>
    </source>
</evidence>
<evidence type="ECO:0000313" key="3">
    <source>
        <dbReference type="Proteomes" id="UP001237737"/>
    </source>
</evidence>
<reference evidence="2 3" key="1">
    <citation type="submission" date="2023-07" db="EMBL/GenBank/DDBJ databases">
        <title>Sorghum-associated microbial communities from plants grown in Nebraska, USA.</title>
        <authorList>
            <person name="Schachtman D."/>
        </authorList>
    </citation>
    <scope>NUCLEOTIDE SEQUENCE [LARGE SCALE GENOMIC DNA]</scope>
    <source>
        <strain evidence="2 3">CC60</strain>
    </source>
</reference>
<keyword evidence="1" id="KW-0812">Transmembrane</keyword>
<dbReference type="RefSeq" id="WP_306850819.1">
    <property type="nucleotide sequence ID" value="NZ_JAUSSK010000004.1"/>
</dbReference>
<feature type="transmembrane region" description="Helical" evidence="1">
    <location>
        <begin position="98"/>
        <end position="120"/>
    </location>
</feature>
<organism evidence="2 3">
    <name type="scientific">Luteibacter jiangsuensis</name>
    <dbReference type="NCBI Taxonomy" id="637577"/>
    <lineage>
        <taxon>Bacteria</taxon>
        <taxon>Pseudomonadati</taxon>
        <taxon>Pseudomonadota</taxon>
        <taxon>Gammaproteobacteria</taxon>
        <taxon>Lysobacterales</taxon>
        <taxon>Rhodanobacteraceae</taxon>
        <taxon>Luteibacter</taxon>
    </lineage>
</organism>
<comment type="caution">
    <text evidence="2">The sequence shown here is derived from an EMBL/GenBank/DDBJ whole genome shotgun (WGS) entry which is preliminary data.</text>
</comment>
<dbReference type="EMBL" id="JAUSSK010000004">
    <property type="protein sequence ID" value="MDQ0010716.1"/>
    <property type="molecule type" value="Genomic_DNA"/>
</dbReference>
<evidence type="ECO:0008006" key="4">
    <source>
        <dbReference type="Google" id="ProtNLM"/>
    </source>
</evidence>
<sequence>MPYDRSWTGFGIVGALETGAIALVVGIVVFGLLHAFGKGNGWSDGKRLAIAYVFAVVLGAGQDLWDLFYFNMAPLQSLTLLKLKLAAVHDPDAIGLRVFFEFVGALVGVCIGWLVFAGGLKKLSASMRSS</sequence>
<keyword evidence="3" id="KW-1185">Reference proteome</keyword>
<keyword evidence="1" id="KW-1133">Transmembrane helix</keyword>
<proteinExistence type="predicted"/>
<feature type="transmembrane region" description="Helical" evidence="1">
    <location>
        <begin position="48"/>
        <end position="70"/>
    </location>
</feature>
<name>A0ABT9T275_9GAMM</name>
<protein>
    <recommendedName>
        <fullName evidence="4">Transmembrane protein</fullName>
    </recommendedName>
</protein>
<evidence type="ECO:0000313" key="2">
    <source>
        <dbReference type="EMBL" id="MDQ0010716.1"/>
    </source>
</evidence>
<keyword evidence="1" id="KW-0472">Membrane</keyword>
<accession>A0ABT9T275</accession>
<gene>
    <name evidence="2" type="ORF">J2T07_002922</name>
</gene>
<dbReference type="Proteomes" id="UP001237737">
    <property type="component" value="Unassembled WGS sequence"/>
</dbReference>